<gene>
    <name evidence="2" type="ORF">METZ01_LOCUS262947</name>
</gene>
<accession>A0A382JG06</accession>
<protein>
    <recommendedName>
        <fullName evidence="1">Phosphoadenosine phosphosulphate reductase domain-containing protein</fullName>
    </recommendedName>
</protein>
<dbReference type="GO" id="GO:0003824">
    <property type="term" value="F:catalytic activity"/>
    <property type="evidence" value="ECO:0007669"/>
    <property type="project" value="InterPro"/>
</dbReference>
<proteinExistence type="predicted"/>
<feature type="domain" description="Phosphoadenosine phosphosulphate reductase" evidence="1">
    <location>
        <begin position="24"/>
        <end position="88"/>
    </location>
</feature>
<dbReference type="InterPro" id="IPR050128">
    <property type="entry name" value="Sulfate_adenylyltrnsfr_sub2"/>
</dbReference>
<reference evidence="2" key="1">
    <citation type="submission" date="2018-05" db="EMBL/GenBank/DDBJ databases">
        <authorList>
            <person name="Lanie J.A."/>
            <person name="Ng W.-L."/>
            <person name="Kazmierczak K.M."/>
            <person name="Andrzejewski T.M."/>
            <person name="Davidsen T.M."/>
            <person name="Wayne K.J."/>
            <person name="Tettelin H."/>
            <person name="Glass J.I."/>
            <person name="Rusch D."/>
            <person name="Podicherti R."/>
            <person name="Tsui H.-C.T."/>
            <person name="Winkler M.E."/>
        </authorList>
    </citation>
    <scope>NUCLEOTIDE SEQUENCE</scope>
</reference>
<feature type="non-terminal residue" evidence="2">
    <location>
        <position position="89"/>
    </location>
</feature>
<evidence type="ECO:0000259" key="1">
    <source>
        <dbReference type="Pfam" id="PF01507"/>
    </source>
</evidence>
<evidence type="ECO:0000313" key="2">
    <source>
        <dbReference type="EMBL" id="SVC10093.1"/>
    </source>
</evidence>
<organism evidence="2">
    <name type="scientific">marine metagenome</name>
    <dbReference type="NCBI Taxonomy" id="408172"/>
    <lineage>
        <taxon>unclassified sequences</taxon>
        <taxon>metagenomes</taxon>
        <taxon>ecological metagenomes</taxon>
    </lineage>
</organism>
<dbReference type="AlphaFoldDB" id="A0A382JG06"/>
<name>A0A382JG06_9ZZZZ</name>
<dbReference type="InterPro" id="IPR014729">
    <property type="entry name" value="Rossmann-like_a/b/a_fold"/>
</dbReference>
<dbReference type="PANTHER" id="PTHR43196">
    <property type="entry name" value="SULFATE ADENYLYLTRANSFERASE SUBUNIT 2"/>
    <property type="match status" value="1"/>
</dbReference>
<dbReference type="EMBL" id="UINC01073587">
    <property type="protein sequence ID" value="SVC10093.1"/>
    <property type="molecule type" value="Genomic_DNA"/>
</dbReference>
<dbReference type="InterPro" id="IPR002500">
    <property type="entry name" value="PAPS_reduct_dom"/>
</dbReference>
<dbReference type="Gene3D" id="3.40.50.620">
    <property type="entry name" value="HUPs"/>
    <property type="match status" value="1"/>
</dbReference>
<dbReference type="PANTHER" id="PTHR43196:SF1">
    <property type="entry name" value="SULFATE ADENYLYLTRANSFERASE SUBUNIT 2"/>
    <property type="match status" value="1"/>
</dbReference>
<sequence length="89" mass="10526">MDHLDELENQSIFIIREAYKNFKNLAMLWSIGKDSTVLVWLARKAFFGHCPIPLVHIDTTYKIPEMIEYRDDYAKKWKLNLIVGKNQKA</sequence>
<dbReference type="SUPFAM" id="SSF52402">
    <property type="entry name" value="Adenine nucleotide alpha hydrolases-like"/>
    <property type="match status" value="1"/>
</dbReference>
<dbReference type="Pfam" id="PF01507">
    <property type="entry name" value="PAPS_reduct"/>
    <property type="match status" value="1"/>
</dbReference>